<sequence length="117" mass="12975">MAMAKGMIKRIGYDIKIGSGRAAPADAAGAGPRRAAARAATDGTPSLSATFIHNQSHIYEVYQIAKDTRKRARVSPRLDRVAFPQTHRLYKTFSAIPIQESRIAHVRGRSPRRHRLK</sequence>
<gene>
    <name evidence="1" type="ORF">EVAR_31503_1</name>
</gene>
<keyword evidence="2" id="KW-1185">Reference proteome</keyword>
<proteinExistence type="predicted"/>
<organism evidence="1 2">
    <name type="scientific">Eumeta variegata</name>
    <name type="common">Bagworm moth</name>
    <name type="synonym">Eumeta japonica</name>
    <dbReference type="NCBI Taxonomy" id="151549"/>
    <lineage>
        <taxon>Eukaryota</taxon>
        <taxon>Metazoa</taxon>
        <taxon>Ecdysozoa</taxon>
        <taxon>Arthropoda</taxon>
        <taxon>Hexapoda</taxon>
        <taxon>Insecta</taxon>
        <taxon>Pterygota</taxon>
        <taxon>Neoptera</taxon>
        <taxon>Endopterygota</taxon>
        <taxon>Lepidoptera</taxon>
        <taxon>Glossata</taxon>
        <taxon>Ditrysia</taxon>
        <taxon>Tineoidea</taxon>
        <taxon>Psychidae</taxon>
        <taxon>Oiketicinae</taxon>
        <taxon>Eumeta</taxon>
    </lineage>
</organism>
<protein>
    <submittedName>
        <fullName evidence="1">Uncharacterized protein</fullName>
    </submittedName>
</protein>
<accession>A0A4C1YXG2</accession>
<comment type="caution">
    <text evidence="1">The sequence shown here is derived from an EMBL/GenBank/DDBJ whole genome shotgun (WGS) entry which is preliminary data.</text>
</comment>
<reference evidence="1 2" key="1">
    <citation type="journal article" date="2019" name="Commun. Biol.">
        <title>The bagworm genome reveals a unique fibroin gene that provides high tensile strength.</title>
        <authorList>
            <person name="Kono N."/>
            <person name="Nakamura H."/>
            <person name="Ohtoshi R."/>
            <person name="Tomita M."/>
            <person name="Numata K."/>
            <person name="Arakawa K."/>
        </authorList>
    </citation>
    <scope>NUCLEOTIDE SEQUENCE [LARGE SCALE GENOMIC DNA]</scope>
</reference>
<dbReference type="AlphaFoldDB" id="A0A4C1YXG2"/>
<dbReference type="EMBL" id="BGZK01001499">
    <property type="protein sequence ID" value="GBP81171.1"/>
    <property type="molecule type" value="Genomic_DNA"/>
</dbReference>
<evidence type="ECO:0000313" key="1">
    <source>
        <dbReference type="EMBL" id="GBP81171.1"/>
    </source>
</evidence>
<dbReference type="Proteomes" id="UP000299102">
    <property type="component" value="Unassembled WGS sequence"/>
</dbReference>
<evidence type="ECO:0000313" key="2">
    <source>
        <dbReference type="Proteomes" id="UP000299102"/>
    </source>
</evidence>
<name>A0A4C1YXG2_EUMVA</name>